<dbReference type="PANTHER" id="PTHR35566:SF1">
    <property type="entry name" value="TYPE VI SECRETION SYSTEM BASEPLATE COMPONENT TSSK1"/>
    <property type="match status" value="1"/>
</dbReference>
<protein>
    <submittedName>
        <fullName evidence="1">Type VI secretion system baseplate subunit TssK</fullName>
    </submittedName>
</protein>
<dbReference type="InterPro" id="IPR010263">
    <property type="entry name" value="T6SS_TssK"/>
</dbReference>
<comment type="caution">
    <text evidence="1">The sequence shown here is derived from an EMBL/GenBank/DDBJ whole genome shotgun (WGS) entry which is preliminary data.</text>
</comment>
<dbReference type="Pfam" id="PF05936">
    <property type="entry name" value="T6SS_VasE"/>
    <property type="match status" value="1"/>
</dbReference>
<gene>
    <name evidence="1" type="primary">tssK</name>
    <name evidence="1" type="ORF">H9894_02945</name>
</gene>
<proteinExistence type="predicted"/>
<sequence length="459" mass="50886">MVDGPIYWHQGLFLQPQHFQRTDQRTEQLLGQLAGLSRSWLWGVRALTWDLGALKAGCLKLQTLQMLLPGMGLELSCPGNAVCPGRMVPESLAAGSSIDVYLGLAPFREGEGNVSQGGESADYKRMGTRLCLSEGMDDVPDLYGDGPSARMQRLNYVLQILLGPERDTAGDVLCLRVARMRRTADGLVLDTDYAPACISLQDSLPLLDCFREIRDRVLAKIRELDSYKELARRSSMGDMTGIFLMLRSLARFAPRLELGVDMPLLAPWEAYLLLRDLLAELSVFSLQTNPLGEDRTGQSLLVPYRHDDPLPAFRSLRSAISAILDSLATGPRYVIRFERGDLFDTAVIPPHVLEAPGCQYWVSLFSQTMPLSEGDPGLTRLKFSPRNEMNTLLTRALPGLPFTLEEHTPMGLARKQGTIYARLHADAALWQKVREQGGLALSWEEAPADLEACFIVLEG</sequence>
<reference evidence="1" key="1">
    <citation type="journal article" date="2021" name="PeerJ">
        <title>Extensive microbial diversity within the chicken gut microbiome revealed by metagenomics and culture.</title>
        <authorList>
            <person name="Gilroy R."/>
            <person name="Ravi A."/>
            <person name="Getino M."/>
            <person name="Pursley I."/>
            <person name="Horton D.L."/>
            <person name="Alikhan N.F."/>
            <person name="Baker D."/>
            <person name="Gharbi K."/>
            <person name="Hall N."/>
            <person name="Watson M."/>
            <person name="Adriaenssens E.M."/>
            <person name="Foster-Nyarko E."/>
            <person name="Jarju S."/>
            <person name="Secka A."/>
            <person name="Antonio M."/>
            <person name="Oren A."/>
            <person name="Chaudhuri R.R."/>
            <person name="La Ragione R."/>
            <person name="Hildebrand F."/>
            <person name="Pallen M.J."/>
        </authorList>
    </citation>
    <scope>NUCLEOTIDE SEQUENCE</scope>
    <source>
        <strain evidence="1">ChiHecec2B26-446</strain>
    </source>
</reference>
<name>A0A9D1PV55_9BACT</name>
<reference evidence="1" key="2">
    <citation type="submission" date="2021-04" db="EMBL/GenBank/DDBJ databases">
        <authorList>
            <person name="Gilroy R."/>
        </authorList>
    </citation>
    <scope>NUCLEOTIDE SEQUENCE</scope>
    <source>
        <strain evidence="1">ChiHecec2B26-446</strain>
    </source>
</reference>
<evidence type="ECO:0000313" key="2">
    <source>
        <dbReference type="Proteomes" id="UP000886752"/>
    </source>
</evidence>
<dbReference type="AlphaFoldDB" id="A0A9D1PV55"/>
<dbReference type="NCBIfam" id="TIGR03353">
    <property type="entry name" value="VI_chp_4"/>
    <property type="match status" value="1"/>
</dbReference>
<dbReference type="Proteomes" id="UP000886752">
    <property type="component" value="Unassembled WGS sequence"/>
</dbReference>
<dbReference type="PANTHER" id="PTHR35566">
    <property type="entry name" value="BLR3599 PROTEIN"/>
    <property type="match status" value="1"/>
</dbReference>
<accession>A0A9D1PV55</accession>
<evidence type="ECO:0000313" key="1">
    <source>
        <dbReference type="EMBL" id="HIW00129.1"/>
    </source>
</evidence>
<dbReference type="EMBL" id="DXHV01000033">
    <property type="protein sequence ID" value="HIW00129.1"/>
    <property type="molecule type" value="Genomic_DNA"/>
</dbReference>
<organism evidence="1 2">
    <name type="scientific">Candidatus Desulfovibrio intestinipullorum</name>
    <dbReference type="NCBI Taxonomy" id="2838536"/>
    <lineage>
        <taxon>Bacteria</taxon>
        <taxon>Pseudomonadati</taxon>
        <taxon>Thermodesulfobacteriota</taxon>
        <taxon>Desulfovibrionia</taxon>
        <taxon>Desulfovibrionales</taxon>
        <taxon>Desulfovibrionaceae</taxon>
        <taxon>Desulfovibrio</taxon>
    </lineage>
</organism>